<organism evidence="2">
    <name type="scientific">freshwater metagenome</name>
    <dbReference type="NCBI Taxonomy" id="449393"/>
    <lineage>
        <taxon>unclassified sequences</taxon>
        <taxon>metagenomes</taxon>
        <taxon>ecological metagenomes</taxon>
    </lineage>
</organism>
<name>A0A6J6NNL9_9ZZZZ</name>
<gene>
    <name evidence="2" type="ORF">UFOPK2370_00749</name>
</gene>
<dbReference type="PANTHER" id="PTHR10625">
    <property type="entry name" value="HISTONE DEACETYLASE HDAC1-RELATED"/>
    <property type="match status" value="1"/>
</dbReference>
<dbReference type="GO" id="GO:0040029">
    <property type="term" value="P:epigenetic regulation of gene expression"/>
    <property type="evidence" value="ECO:0007669"/>
    <property type="project" value="TreeGrafter"/>
</dbReference>
<dbReference type="Gene3D" id="3.40.800.20">
    <property type="entry name" value="Histone deacetylase domain"/>
    <property type="match status" value="1"/>
</dbReference>
<dbReference type="AlphaFoldDB" id="A0A6J6NNL9"/>
<sequence>MQDRTKKQPLWVEYGEIYLDWLLGGRSGAHPSDPIRAKIAVEKLVERLKGSIVVHDPALNADFEADKAELAKIHGEAHIHGAIDDYVDSLWSGSRESMAKAGLAMFRGTVRAVRALLGGKARVAFNPQGAKHHAMRDNSSGFCLFNDMAWAALEFEAAGLKPLYLDWDIHAGDGVYELLRNTGIPTLSIHNGSLFPGNPNMQDRGRLSERHTVHQLDEHAYNWNVLDDDGDEGFKWAIDEAAKVIEGYAPNVILLAAGADGHEGQNGLGIRNQYTYAGFEYAADMVAELAEKHNAIVLIGGSGGYQPLDHTPEIWARVVERIYSRLSD</sequence>
<dbReference type="EMBL" id="CAEZXK010000016">
    <property type="protein sequence ID" value="CAB4687776.1"/>
    <property type="molecule type" value="Genomic_DNA"/>
</dbReference>
<dbReference type="GO" id="GO:0004407">
    <property type="term" value="F:histone deacetylase activity"/>
    <property type="evidence" value="ECO:0007669"/>
    <property type="project" value="TreeGrafter"/>
</dbReference>
<accession>A0A6J6NNL9</accession>
<dbReference type="InterPro" id="IPR023696">
    <property type="entry name" value="Ureohydrolase_dom_sf"/>
</dbReference>
<evidence type="ECO:0000313" key="2">
    <source>
        <dbReference type="EMBL" id="CAB4687776.1"/>
    </source>
</evidence>
<dbReference type="InterPro" id="IPR023801">
    <property type="entry name" value="His_deacetylse_dom"/>
</dbReference>
<dbReference type="Pfam" id="PF00850">
    <property type="entry name" value="Hist_deacetyl"/>
    <property type="match status" value="1"/>
</dbReference>
<protein>
    <submittedName>
        <fullName evidence="2">Unannotated protein</fullName>
    </submittedName>
</protein>
<dbReference type="PRINTS" id="PR01270">
    <property type="entry name" value="HDASUPER"/>
</dbReference>
<dbReference type="InterPro" id="IPR000286">
    <property type="entry name" value="HDACs"/>
</dbReference>
<proteinExistence type="predicted"/>
<dbReference type="PANTHER" id="PTHR10625:SF10">
    <property type="entry name" value="HISTONE DEACETYLASE HDAC1"/>
    <property type="match status" value="1"/>
</dbReference>
<evidence type="ECO:0000259" key="1">
    <source>
        <dbReference type="Pfam" id="PF00850"/>
    </source>
</evidence>
<dbReference type="SUPFAM" id="SSF52768">
    <property type="entry name" value="Arginase/deacetylase"/>
    <property type="match status" value="1"/>
</dbReference>
<dbReference type="InterPro" id="IPR037138">
    <property type="entry name" value="His_deacetylse_dom_sf"/>
</dbReference>
<feature type="domain" description="Histone deacetylase" evidence="1">
    <location>
        <begin position="30"/>
        <end position="320"/>
    </location>
</feature>
<reference evidence="2" key="1">
    <citation type="submission" date="2020-05" db="EMBL/GenBank/DDBJ databases">
        <authorList>
            <person name="Chiriac C."/>
            <person name="Salcher M."/>
            <person name="Ghai R."/>
            <person name="Kavagutti S V."/>
        </authorList>
    </citation>
    <scope>NUCLEOTIDE SEQUENCE</scope>
</reference>